<dbReference type="Proteomes" id="UP000187406">
    <property type="component" value="Unassembled WGS sequence"/>
</dbReference>
<protein>
    <submittedName>
        <fullName evidence="2">Uncharacterized protein</fullName>
    </submittedName>
</protein>
<comment type="caution">
    <text evidence="2">The sequence shown here is derived from an EMBL/GenBank/DDBJ whole genome shotgun (WGS) entry which is preliminary data.</text>
</comment>
<dbReference type="InParanoid" id="A0A1Q3BSR8"/>
<organism evidence="2 3">
    <name type="scientific">Cephalotus follicularis</name>
    <name type="common">Albany pitcher plant</name>
    <dbReference type="NCBI Taxonomy" id="3775"/>
    <lineage>
        <taxon>Eukaryota</taxon>
        <taxon>Viridiplantae</taxon>
        <taxon>Streptophyta</taxon>
        <taxon>Embryophyta</taxon>
        <taxon>Tracheophyta</taxon>
        <taxon>Spermatophyta</taxon>
        <taxon>Magnoliopsida</taxon>
        <taxon>eudicotyledons</taxon>
        <taxon>Gunneridae</taxon>
        <taxon>Pentapetalae</taxon>
        <taxon>rosids</taxon>
        <taxon>fabids</taxon>
        <taxon>Oxalidales</taxon>
        <taxon>Cephalotaceae</taxon>
        <taxon>Cephalotus</taxon>
    </lineage>
</organism>
<sequence>GMLKVKQLRIHKGLCHWLLKRFDLTSCTMAINNRPVNVLEADVASIFGLNNGGMDVVTLGEYGTMSKICKKLNLNDKGEIKVMVLEEELITMARDDDEFKGKFILYCFGILLCPYMEESVDRTYVYSLTENAFTDNINWAKQVYNDLLSGIRKFIVESSNYISGCVVILLVFIPCILYIIFL</sequence>
<keyword evidence="1" id="KW-0472">Membrane</keyword>
<proteinExistence type="predicted"/>
<feature type="non-terminal residue" evidence="2">
    <location>
        <position position="1"/>
    </location>
</feature>
<evidence type="ECO:0000313" key="3">
    <source>
        <dbReference type="Proteomes" id="UP000187406"/>
    </source>
</evidence>
<evidence type="ECO:0000256" key="1">
    <source>
        <dbReference type="SAM" id="Phobius"/>
    </source>
</evidence>
<dbReference type="STRING" id="3775.A0A1Q3BSR8"/>
<accession>A0A1Q3BSR8</accession>
<evidence type="ECO:0000313" key="2">
    <source>
        <dbReference type="EMBL" id="GAV71016.1"/>
    </source>
</evidence>
<reference evidence="3" key="1">
    <citation type="submission" date="2016-04" db="EMBL/GenBank/DDBJ databases">
        <title>Cephalotus genome sequencing.</title>
        <authorList>
            <person name="Fukushima K."/>
            <person name="Hasebe M."/>
            <person name="Fang X."/>
        </authorList>
    </citation>
    <scope>NUCLEOTIDE SEQUENCE [LARGE SCALE GENOMIC DNA]</scope>
    <source>
        <strain evidence="3">cv. St1</strain>
    </source>
</reference>
<keyword evidence="1" id="KW-0812">Transmembrane</keyword>
<name>A0A1Q3BSR8_CEPFO</name>
<dbReference type="OrthoDB" id="1733226at2759"/>
<dbReference type="AlphaFoldDB" id="A0A1Q3BSR8"/>
<gene>
    <name evidence="2" type="ORF">CFOL_v3_14510</name>
</gene>
<keyword evidence="1" id="KW-1133">Transmembrane helix</keyword>
<dbReference type="EMBL" id="BDDD01000860">
    <property type="protein sequence ID" value="GAV71016.1"/>
    <property type="molecule type" value="Genomic_DNA"/>
</dbReference>
<feature type="transmembrane region" description="Helical" evidence="1">
    <location>
        <begin position="161"/>
        <end position="181"/>
    </location>
</feature>
<keyword evidence="3" id="KW-1185">Reference proteome</keyword>
<dbReference type="PANTHER" id="PTHR34835">
    <property type="entry name" value="OS07G0283600 PROTEIN-RELATED"/>
    <property type="match status" value="1"/>
</dbReference>